<dbReference type="InterPro" id="IPR003501">
    <property type="entry name" value="PTS_EIIB_2/3"/>
</dbReference>
<dbReference type="GO" id="GO:0009401">
    <property type="term" value="P:phosphoenolpyruvate-dependent sugar phosphotransferase system"/>
    <property type="evidence" value="ECO:0007669"/>
    <property type="project" value="InterPro"/>
</dbReference>
<keyword evidence="4" id="KW-1185">Reference proteome</keyword>
<name>A0A0R2C7M3_9LACO</name>
<dbReference type="GO" id="GO:0008982">
    <property type="term" value="F:protein-N(PI)-phosphohistidine-sugar phosphotransferase activity"/>
    <property type="evidence" value="ECO:0007669"/>
    <property type="project" value="InterPro"/>
</dbReference>
<evidence type="ECO:0000313" key="4">
    <source>
        <dbReference type="Proteomes" id="UP000051789"/>
    </source>
</evidence>
<organism evidence="3 4">
    <name type="scientific">Lacticaseibacillus thailandensis DSM 22698 = JCM 13996</name>
    <dbReference type="NCBI Taxonomy" id="1423810"/>
    <lineage>
        <taxon>Bacteria</taxon>
        <taxon>Bacillati</taxon>
        <taxon>Bacillota</taxon>
        <taxon>Bacilli</taxon>
        <taxon>Lactobacillales</taxon>
        <taxon>Lactobacillaceae</taxon>
        <taxon>Lacticaseibacillus</taxon>
    </lineage>
</organism>
<sequence>MNIMAKIIVACGSGVASSEATVGRINSFFEKHNITGVQVEATDFKQLPSILPDYDVYVWIAKPNEELEDIAKKNNIAMVNGMPIFMNVNPEKSYSEIIQALKAMQS</sequence>
<feature type="domain" description="Phosphotransferase system EIIB component type 2/3" evidence="2">
    <location>
        <begin position="6"/>
        <end position="92"/>
    </location>
</feature>
<dbReference type="Proteomes" id="UP000051789">
    <property type="component" value="Unassembled WGS sequence"/>
</dbReference>
<dbReference type="CDD" id="cd05566">
    <property type="entry name" value="PTS_IIB_galactitol"/>
    <property type="match status" value="1"/>
</dbReference>
<evidence type="ECO:0000313" key="3">
    <source>
        <dbReference type="EMBL" id="KRM87543.1"/>
    </source>
</evidence>
<dbReference type="AlphaFoldDB" id="A0A0R2C7M3"/>
<accession>A0A0R2C7M3</accession>
<protein>
    <submittedName>
        <fullName evidence="3">Galactitol PTS, EIIB</fullName>
    </submittedName>
</protein>
<reference evidence="3 4" key="1">
    <citation type="journal article" date="2015" name="Genome Announc.">
        <title>Expanding the biotechnology potential of lactobacilli through comparative genomics of 213 strains and associated genera.</title>
        <authorList>
            <person name="Sun Z."/>
            <person name="Harris H.M."/>
            <person name="McCann A."/>
            <person name="Guo C."/>
            <person name="Argimon S."/>
            <person name="Zhang W."/>
            <person name="Yang X."/>
            <person name="Jeffery I.B."/>
            <person name="Cooney J.C."/>
            <person name="Kagawa T.F."/>
            <person name="Liu W."/>
            <person name="Song Y."/>
            <person name="Salvetti E."/>
            <person name="Wrobel A."/>
            <person name="Rasinkangas P."/>
            <person name="Parkhill J."/>
            <person name="Rea M.C."/>
            <person name="O'Sullivan O."/>
            <person name="Ritari J."/>
            <person name="Douillard F.P."/>
            <person name="Paul Ross R."/>
            <person name="Yang R."/>
            <person name="Briner A.E."/>
            <person name="Felis G.E."/>
            <person name="de Vos W.M."/>
            <person name="Barrangou R."/>
            <person name="Klaenhammer T.R."/>
            <person name="Caufield P.W."/>
            <person name="Cui Y."/>
            <person name="Zhang H."/>
            <person name="O'Toole P.W."/>
        </authorList>
    </citation>
    <scope>NUCLEOTIDE SEQUENCE [LARGE SCALE GENOMIC DNA]</scope>
    <source>
        <strain evidence="3 4">DSM 22698</strain>
    </source>
</reference>
<dbReference type="EMBL" id="AYZK01000002">
    <property type="protein sequence ID" value="KRM87543.1"/>
    <property type="molecule type" value="Genomic_DNA"/>
</dbReference>
<gene>
    <name evidence="3" type="ORF">FD19_GL001054</name>
</gene>
<evidence type="ECO:0000259" key="2">
    <source>
        <dbReference type="Pfam" id="PF02302"/>
    </source>
</evidence>
<comment type="caution">
    <text evidence="3">The sequence shown here is derived from an EMBL/GenBank/DDBJ whole genome shotgun (WGS) entry which is preliminary data.</text>
</comment>
<dbReference type="STRING" id="1423810.FD19_GL001054"/>
<dbReference type="PATRIC" id="fig|1423810.4.peg.1081"/>
<dbReference type="InterPro" id="IPR036095">
    <property type="entry name" value="PTS_EIIB-like_sf"/>
</dbReference>
<proteinExistence type="predicted"/>
<dbReference type="SUPFAM" id="SSF52794">
    <property type="entry name" value="PTS system IIB component-like"/>
    <property type="match status" value="1"/>
</dbReference>
<keyword evidence="1" id="KW-0808">Transferase</keyword>
<dbReference type="Gene3D" id="3.40.50.2300">
    <property type="match status" value="1"/>
</dbReference>
<dbReference type="Pfam" id="PF02302">
    <property type="entry name" value="PTS_IIB"/>
    <property type="match status" value="1"/>
</dbReference>
<evidence type="ECO:0000256" key="1">
    <source>
        <dbReference type="ARBA" id="ARBA00022679"/>
    </source>
</evidence>